<dbReference type="Proteomes" id="UP001595858">
    <property type="component" value="Unassembled WGS sequence"/>
</dbReference>
<gene>
    <name evidence="2" type="ORF">ACFPCZ_22970</name>
</gene>
<evidence type="ECO:0000313" key="2">
    <source>
        <dbReference type="EMBL" id="MFC4869506.1"/>
    </source>
</evidence>
<keyword evidence="3" id="KW-1185">Reference proteome</keyword>
<keyword evidence="1" id="KW-0472">Membrane</keyword>
<accession>A0ABV9ST38</accession>
<feature type="transmembrane region" description="Helical" evidence="1">
    <location>
        <begin position="183"/>
        <end position="202"/>
    </location>
</feature>
<keyword evidence="1" id="KW-1133">Transmembrane helix</keyword>
<dbReference type="EMBL" id="JBHSIY010000029">
    <property type="protein sequence ID" value="MFC4869506.1"/>
    <property type="molecule type" value="Genomic_DNA"/>
</dbReference>
<evidence type="ECO:0000313" key="3">
    <source>
        <dbReference type="Proteomes" id="UP001595858"/>
    </source>
</evidence>
<proteinExistence type="predicted"/>
<comment type="caution">
    <text evidence="2">The sequence shown here is derived from an EMBL/GenBank/DDBJ whole genome shotgun (WGS) entry which is preliminary data.</text>
</comment>
<name>A0ABV9ST38_9ACTN</name>
<organism evidence="2 3">
    <name type="scientific">Streptomonospora arabica</name>
    <dbReference type="NCBI Taxonomy" id="412417"/>
    <lineage>
        <taxon>Bacteria</taxon>
        <taxon>Bacillati</taxon>
        <taxon>Actinomycetota</taxon>
        <taxon>Actinomycetes</taxon>
        <taxon>Streptosporangiales</taxon>
        <taxon>Nocardiopsidaceae</taxon>
        <taxon>Streptomonospora</taxon>
    </lineage>
</organism>
<dbReference type="RefSeq" id="WP_344141176.1">
    <property type="nucleotide sequence ID" value="NZ_BAAAQI010000002.1"/>
</dbReference>
<sequence length="220" mass="24675">MFKEWRRRRAAQRVKPGNGRPLKPFRWWQPMSRALFYLPLRSGDGGRVVYAVDVNHVQRLFTEDGKGKAHLYLDGRHHAESRLPAAFPVQGGTIEVAPTAFGLKRCHYITAAGAEHQLVPDQRSGEGRRARLERERPVLSRWIGVCSLVLLAIPLVLLVPQLAEVVFHLPPVTQRFGTFTSPVSLPAWLNVTLTLGAAAASVERALRLRYNWFLDSAAQG</sequence>
<keyword evidence="1" id="KW-0812">Transmembrane</keyword>
<feature type="transmembrane region" description="Helical" evidence="1">
    <location>
        <begin position="138"/>
        <end position="163"/>
    </location>
</feature>
<protein>
    <submittedName>
        <fullName evidence="2">Uncharacterized protein</fullName>
    </submittedName>
</protein>
<reference evidence="3" key="1">
    <citation type="journal article" date="2019" name="Int. J. Syst. Evol. Microbiol.">
        <title>The Global Catalogue of Microorganisms (GCM) 10K type strain sequencing project: providing services to taxonomists for standard genome sequencing and annotation.</title>
        <authorList>
            <consortium name="The Broad Institute Genomics Platform"/>
            <consortium name="The Broad Institute Genome Sequencing Center for Infectious Disease"/>
            <person name="Wu L."/>
            <person name="Ma J."/>
        </authorList>
    </citation>
    <scope>NUCLEOTIDE SEQUENCE [LARGE SCALE GENOMIC DNA]</scope>
    <source>
        <strain evidence="3">CGMCC 4.7304</strain>
    </source>
</reference>
<evidence type="ECO:0000256" key="1">
    <source>
        <dbReference type="SAM" id="Phobius"/>
    </source>
</evidence>